<dbReference type="PANTHER" id="PTHR47359">
    <property type="entry name" value="PEPTIDOGLYCAN DL-ENDOPEPTIDASE CWLO"/>
    <property type="match status" value="1"/>
</dbReference>
<proteinExistence type="inferred from homology"/>
<evidence type="ECO:0000256" key="2">
    <source>
        <dbReference type="ARBA" id="ARBA00022670"/>
    </source>
</evidence>
<keyword evidence="7" id="KW-0732">Signal</keyword>
<dbReference type="EMBL" id="BAABLP010000006">
    <property type="protein sequence ID" value="GAA4752384.1"/>
    <property type="molecule type" value="Genomic_DNA"/>
</dbReference>
<dbReference type="InterPro" id="IPR000064">
    <property type="entry name" value="NLP_P60_dom"/>
</dbReference>
<evidence type="ECO:0000313" key="10">
    <source>
        <dbReference type="Proteomes" id="UP001500121"/>
    </source>
</evidence>
<reference evidence="10" key="1">
    <citation type="journal article" date="2019" name="Int. J. Syst. Evol. Microbiol.">
        <title>The Global Catalogue of Microorganisms (GCM) 10K type strain sequencing project: providing services to taxonomists for standard genome sequencing and annotation.</title>
        <authorList>
            <consortium name="The Broad Institute Genomics Platform"/>
            <consortium name="The Broad Institute Genome Sequencing Center for Infectious Disease"/>
            <person name="Wu L."/>
            <person name="Ma J."/>
        </authorList>
    </citation>
    <scope>NUCLEOTIDE SEQUENCE [LARGE SCALE GENOMIC DNA]</scope>
    <source>
        <strain evidence="10">JCM 19015</strain>
    </source>
</reference>
<evidence type="ECO:0000259" key="8">
    <source>
        <dbReference type="PROSITE" id="PS51935"/>
    </source>
</evidence>
<keyword evidence="10" id="KW-1185">Reference proteome</keyword>
<dbReference type="PANTHER" id="PTHR47359:SF3">
    <property type="entry name" value="NLP_P60 DOMAIN-CONTAINING PROTEIN-RELATED"/>
    <property type="match status" value="1"/>
</dbReference>
<evidence type="ECO:0000256" key="7">
    <source>
        <dbReference type="SAM" id="SignalP"/>
    </source>
</evidence>
<feature type="signal peptide" evidence="7">
    <location>
        <begin position="1"/>
        <end position="33"/>
    </location>
</feature>
<comment type="similarity">
    <text evidence="1">Belongs to the peptidase C40 family.</text>
</comment>
<evidence type="ECO:0000256" key="4">
    <source>
        <dbReference type="ARBA" id="ARBA00022807"/>
    </source>
</evidence>
<evidence type="ECO:0000256" key="1">
    <source>
        <dbReference type="ARBA" id="ARBA00007074"/>
    </source>
</evidence>
<keyword evidence="3" id="KW-0378">Hydrolase</keyword>
<dbReference type="Gene3D" id="3.90.1720.10">
    <property type="entry name" value="endopeptidase domain like (from Nostoc punctiforme)"/>
    <property type="match status" value="1"/>
</dbReference>
<feature type="domain" description="NlpC/P60" evidence="8">
    <location>
        <begin position="230"/>
        <end position="353"/>
    </location>
</feature>
<dbReference type="PROSITE" id="PS51935">
    <property type="entry name" value="NLPC_P60"/>
    <property type="match status" value="1"/>
</dbReference>
<evidence type="ECO:0000256" key="5">
    <source>
        <dbReference type="SAM" id="Coils"/>
    </source>
</evidence>
<keyword evidence="2" id="KW-0645">Protease</keyword>
<feature type="coiled-coil region" evidence="5">
    <location>
        <begin position="65"/>
        <end position="95"/>
    </location>
</feature>
<organism evidence="9 10">
    <name type="scientific">Amnibacterium soli</name>
    <dbReference type="NCBI Taxonomy" id="1282736"/>
    <lineage>
        <taxon>Bacteria</taxon>
        <taxon>Bacillati</taxon>
        <taxon>Actinomycetota</taxon>
        <taxon>Actinomycetes</taxon>
        <taxon>Micrococcales</taxon>
        <taxon>Microbacteriaceae</taxon>
        <taxon>Amnibacterium</taxon>
    </lineage>
</organism>
<gene>
    <name evidence="9" type="ORF">GCM10025783_26400</name>
</gene>
<dbReference type="InterPro" id="IPR051794">
    <property type="entry name" value="PG_Endopeptidase_C40"/>
</dbReference>
<keyword evidence="4" id="KW-0788">Thiol protease</keyword>
<dbReference type="Pfam" id="PF00877">
    <property type="entry name" value="NLPC_P60"/>
    <property type="match status" value="1"/>
</dbReference>
<evidence type="ECO:0000256" key="6">
    <source>
        <dbReference type="SAM" id="MobiDB-lite"/>
    </source>
</evidence>
<dbReference type="Proteomes" id="UP001500121">
    <property type="component" value="Unassembled WGS sequence"/>
</dbReference>
<keyword evidence="5" id="KW-0175">Coiled coil</keyword>
<dbReference type="RefSeq" id="WP_345481742.1">
    <property type="nucleotide sequence ID" value="NZ_BAABLP010000006.1"/>
</dbReference>
<evidence type="ECO:0000256" key="3">
    <source>
        <dbReference type="ARBA" id="ARBA00022801"/>
    </source>
</evidence>
<protein>
    <submittedName>
        <fullName evidence="9">C40 family peptidase</fullName>
    </submittedName>
</protein>
<sequence>MPIRARNIAGIALTAAVAGVVAASGLTTSTASAASCRDISSLTGKHLTSCLHTLRVQADDAGRTAEKADEAYLKAKRESEQAEKAYEEVDSAADRAAVIAVRSRTRAAVVAAHLARTGGSVGQTADVLLSGNGASETLYHLSRMSELTSDTSQLANDAKRDQDQADDLRQQAKLAADRVASEAQDAKRLYEKAKKTSDAARMLVAKAEEKQSPGSNATNVQAYEDLPSDASVAARVLAFARAQIGEPYVFGAAGPSSWDCSGLTMGAFQSVGRNIGGHGVNVQYQLAQRKGLLLPRSDAKPGDLLFYGSGDHYHVAIYSGGGNMIEAPMPGRNVREIAIRTGDLAPVVARFTG</sequence>
<dbReference type="InterPro" id="IPR038765">
    <property type="entry name" value="Papain-like_cys_pep_sf"/>
</dbReference>
<evidence type="ECO:0000313" key="9">
    <source>
        <dbReference type="EMBL" id="GAA4752384.1"/>
    </source>
</evidence>
<name>A0ABP8ZBX8_9MICO</name>
<feature type="chain" id="PRO_5046300248" evidence="7">
    <location>
        <begin position="34"/>
        <end position="353"/>
    </location>
</feature>
<comment type="caution">
    <text evidence="9">The sequence shown here is derived from an EMBL/GenBank/DDBJ whole genome shotgun (WGS) entry which is preliminary data.</text>
</comment>
<feature type="compositionally biased region" description="Basic and acidic residues" evidence="6">
    <location>
        <begin position="157"/>
        <end position="170"/>
    </location>
</feature>
<dbReference type="SUPFAM" id="SSF54001">
    <property type="entry name" value="Cysteine proteinases"/>
    <property type="match status" value="1"/>
</dbReference>
<accession>A0ABP8ZBX8</accession>
<feature type="region of interest" description="Disordered" evidence="6">
    <location>
        <begin position="150"/>
        <end position="170"/>
    </location>
</feature>